<organism evidence="2 3">
    <name type="scientific">Candidatus Wirthbacteria bacterium CG2_30_54_11</name>
    <dbReference type="NCBI Taxonomy" id="1817892"/>
    <lineage>
        <taxon>Bacteria</taxon>
        <taxon>Candidatus Wirthbacteria</taxon>
    </lineage>
</organism>
<feature type="compositionally biased region" description="Polar residues" evidence="1">
    <location>
        <begin position="39"/>
        <end position="59"/>
    </location>
</feature>
<evidence type="ECO:0000313" key="3">
    <source>
        <dbReference type="Proteomes" id="UP000183245"/>
    </source>
</evidence>
<accession>A0A1J5J168</accession>
<sequence length="257" mass="28822">MKHENIILAILLCIGLTACTNNGKSQNQNLHKQADESGETIQQEASQETGKTDQLSQQDQTEEASRNDSILSYQSYSNASFDFSFLYRDSLQKVEYDGSDDTLLYFAYHRDEKKTGYPKLTPNCSILIRNISSIEDEIAQNPVLYWGSSQVYELTIDNQSAAFFVHDPGGSGKYYDYSLLIEQDTNVISISFYNTTGVSKLRDDFLDIAASLRFTTESELTEPDPIVRAELSEILEMLEAEVAARDAEPISSPVSDQ</sequence>
<dbReference type="AlphaFoldDB" id="A0A1J5J168"/>
<dbReference type="Proteomes" id="UP000183245">
    <property type="component" value="Unassembled WGS sequence"/>
</dbReference>
<feature type="region of interest" description="Disordered" evidence="1">
    <location>
        <begin position="28"/>
        <end position="68"/>
    </location>
</feature>
<name>A0A1J5J168_9BACT</name>
<dbReference type="PROSITE" id="PS51257">
    <property type="entry name" value="PROKAR_LIPOPROTEIN"/>
    <property type="match status" value="1"/>
</dbReference>
<proteinExistence type="predicted"/>
<protein>
    <submittedName>
        <fullName evidence="2">Uncharacterized protein</fullName>
    </submittedName>
</protein>
<evidence type="ECO:0000313" key="2">
    <source>
        <dbReference type="EMBL" id="OIQ00427.1"/>
    </source>
</evidence>
<reference evidence="2 3" key="1">
    <citation type="journal article" date="2016" name="Environ. Microbiol.">
        <title>Genomic resolution of a cold subsurface aquifer community provides metabolic insights for novel microbes adapted to high CO concentrations.</title>
        <authorList>
            <person name="Probst A.J."/>
            <person name="Castelle C.J."/>
            <person name="Singh A."/>
            <person name="Brown C.T."/>
            <person name="Anantharaman K."/>
            <person name="Sharon I."/>
            <person name="Hug L.A."/>
            <person name="Burstein D."/>
            <person name="Emerson J.B."/>
            <person name="Thomas B.C."/>
            <person name="Banfield J.F."/>
        </authorList>
    </citation>
    <scope>NUCLEOTIDE SEQUENCE [LARGE SCALE GENOMIC DNA]</scope>
    <source>
        <strain evidence="2">CG2_30_54_11</strain>
    </source>
</reference>
<comment type="caution">
    <text evidence="2">The sequence shown here is derived from an EMBL/GenBank/DDBJ whole genome shotgun (WGS) entry which is preliminary data.</text>
</comment>
<evidence type="ECO:0000256" key="1">
    <source>
        <dbReference type="SAM" id="MobiDB-lite"/>
    </source>
</evidence>
<dbReference type="EMBL" id="MNZT01000003">
    <property type="protein sequence ID" value="OIQ00427.1"/>
    <property type="molecule type" value="Genomic_DNA"/>
</dbReference>
<dbReference type="STRING" id="1817892.AUK40_00155"/>
<gene>
    <name evidence="2" type="ORF">AUK40_00155</name>
</gene>